<dbReference type="GO" id="GO:0008270">
    <property type="term" value="F:zinc ion binding"/>
    <property type="evidence" value="ECO:0007669"/>
    <property type="project" value="UniProtKB-KW"/>
</dbReference>
<evidence type="ECO:0000256" key="7">
    <source>
        <dbReference type="PROSITE-ProRule" id="PRU00042"/>
    </source>
</evidence>
<dbReference type="EMBL" id="VSWD01000005">
    <property type="protein sequence ID" value="KAK3102270.1"/>
    <property type="molecule type" value="Genomic_DNA"/>
</dbReference>
<dbReference type="PROSITE" id="PS50157">
    <property type="entry name" value="ZINC_FINGER_C2H2_2"/>
    <property type="match status" value="2"/>
</dbReference>
<dbReference type="InterPro" id="IPR050527">
    <property type="entry name" value="Snail/Krueppel_Znf"/>
</dbReference>
<dbReference type="SUPFAM" id="SSF57667">
    <property type="entry name" value="beta-beta-alpha zinc fingers"/>
    <property type="match status" value="2"/>
</dbReference>
<protein>
    <recommendedName>
        <fullName evidence="8">C2H2-type domain-containing protein</fullName>
    </recommendedName>
</protein>
<comment type="subcellular location">
    <subcellularLocation>
        <location evidence="1">Nucleus</location>
    </subcellularLocation>
</comment>
<evidence type="ECO:0000256" key="5">
    <source>
        <dbReference type="ARBA" id="ARBA00022833"/>
    </source>
</evidence>
<dbReference type="InterPro" id="IPR013087">
    <property type="entry name" value="Znf_C2H2_type"/>
</dbReference>
<evidence type="ECO:0000256" key="3">
    <source>
        <dbReference type="ARBA" id="ARBA00022737"/>
    </source>
</evidence>
<keyword evidence="6" id="KW-0539">Nucleus</keyword>
<evidence type="ECO:0000256" key="2">
    <source>
        <dbReference type="ARBA" id="ARBA00022723"/>
    </source>
</evidence>
<proteinExistence type="predicted"/>
<dbReference type="SMART" id="SM00355">
    <property type="entry name" value="ZnF_C2H2"/>
    <property type="match status" value="3"/>
</dbReference>
<evidence type="ECO:0000313" key="10">
    <source>
        <dbReference type="Proteomes" id="UP001186944"/>
    </source>
</evidence>
<evidence type="ECO:0000259" key="8">
    <source>
        <dbReference type="PROSITE" id="PS50157"/>
    </source>
</evidence>
<feature type="domain" description="C2H2-type" evidence="8">
    <location>
        <begin position="177"/>
        <end position="204"/>
    </location>
</feature>
<dbReference type="AlphaFoldDB" id="A0AA89BZC1"/>
<evidence type="ECO:0000313" key="9">
    <source>
        <dbReference type="EMBL" id="KAK3102270.1"/>
    </source>
</evidence>
<dbReference type="InterPro" id="IPR036236">
    <property type="entry name" value="Znf_C2H2_sf"/>
</dbReference>
<feature type="domain" description="C2H2-type" evidence="8">
    <location>
        <begin position="147"/>
        <end position="175"/>
    </location>
</feature>
<reference evidence="9" key="1">
    <citation type="submission" date="2019-08" db="EMBL/GenBank/DDBJ databases">
        <title>The improved chromosome-level genome for the pearl oyster Pinctada fucata martensii using PacBio sequencing and Hi-C.</title>
        <authorList>
            <person name="Zheng Z."/>
        </authorList>
    </citation>
    <scope>NUCLEOTIDE SEQUENCE</scope>
    <source>
        <strain evidence="9">ZZ-2019</strain>
        <tissue evidence="9">Adductor muscle</tissue>
    </source>
</reference>
<dbReference type="GO" id="GO:0000978">
    <property type="term" value="F:RNA polymerase II cis-regulatory region sequence-specific DNA binding"/>
    <property type="evidence" value="ECO:0007669"/>
    <property type="project" value="TreeGrafter"/>
</dbReference>
<evidence type="ECO:0000256" key="6">
    <source>
        <dbReference type="ARBA" id="ARBA00023242"/>
    </source>
</evidence>
<sequence length="234" mass="26732">MLVEDSGRLSAFIKDLGANILMETPMTGITSGRPRPGIWNPEEAFKFGMRELAPGSSVYVYEDEYICALSKIKLSEKTNRKDGTPAARYLLSVFYTSSELVNATIRNDGDDPTKPQGPYVPLNKTIIYAIEGESMQGHIEKVHRLGKVCEICGKLFRSMGGYNMHKKMYHGNAEEFPKCRVCSKIFPSYSRLKIHEHSHSQEKAFKCNDCQHLFKYKQNLKSHKCKIKIWKKRT</sequence>
<keyword evidence="2" id="KW-0479">Metal-binding</keyword>
<evidence type="ECO:0000256" key="4">
    <source>
        <dbReference type="ARBA" id="ARBA00022771"/>
    </source>
</evidence>
<dbReference type="Proteomes" id="UP001186944">
    <property type="component" value="Unassembled WGS sequence"/>
</dbReference>
<gene>
    <name evidence="9" type="ORF">FSP39_010089</name>
</gene>
<keyword evidence="5" id="KW-0862">Zinc</keyword>
<dbReference type="Gene3D" id="3.30.160.60">
    <property type="entry name" value="Classic Zinc Finger"/>
    <property type="match status" value="1"/>
</dbReference>
<name>A0AA89BZC1_PINIB</name>
<organism evidence="9 10">
    <name type="scientific">Pinctada imbricata</name>
    <name type="common">Atlantic pearl-oyster</name>
    <name type="synonym">Pinctada martensii</name>
    <dbReference type="NCBI Taxonomy" id="66713"/>
    <lineage>
        <taxon>Eukaryota</taxon>
        <taxon>Metazoa</taxon>
        <taxon>Spiralia</taxon>
        <taxon>Lophotrochozoa</taxon>
        <taxon>Mollusca</taxon>
        <taxon>Bivalvia</taxon>
        <taxon>Autobranchia</taxon>
        <taxon>Pteriomorphia</taxon>
        <taxon>Pterioida</taxon>
        <taxon>Pterioidea</taxon>
        <taxon>Pteriidae</taxon>
        <taxon>Pinctada</taxon>
    </lineage>
</organism>
<dbReference type="GO" id="GO:0000981">
    <property type="term" value="F:DNA-binding transcription factor activity, RNA polymerase II-specific"/>
    <property type="evidence" value="ECO:0007669"/>
    <property type="project" value="TreeGrafter"/>
</dbReference>
<keyword evidence="4 7" id="KW-0863">Zinc-finger</keyword>
<accession>A0AA89BZC1</accession>
<evidence type="ECO:0000256" key="1">
    <source>
        <dbReference type="ARBA" id="ARBA00004123"/>
    </source>
</evidence>
<keyword evidence="10" id="KW-1185">Reference proteome</keyword>
<dbReference type="PANTHER" id="PTHR24388">
    <property type="entry name" value="ZINC FINGER PROTEIN"/>
    <property type="match status" value="1"/>
</dbReference>
<dbReference type="PROSITE" id="PS00028">
    <property type="entry name" value="ZINC_FINGER_C2H2_1"/>
    <property type="match status" value="2"/>
</dbReference>
<dbReference type="PANTHER" id="PTHR24388:SF54">
    <property type="entry name" value="PROTEIN ESCARGOT"/>
    <property type="match status" value="1"/>
</dbReference>
<comment type="caution">
    <text evidence="9">The sequence shown here is derived from an EMBL/GenBank/DDBJ whole genome shotgun (WGS) entry which is preliminary data.</text>
</comment>
<dbReference type="GO" id="GO:0005634">
    <property type="term" value="C:nucleus"/>
    <property type="evidence" value="ECO:0007669"/>
    <property type="project" value="UniProtKB-SubCell"/>
</dbReference>
<keyword evidence="3" id="KW-0677">Repeat</keyword>